<gene>
    <name evidence="1" type="ORF">M9H77_00993</name>
</gene>
<sequence>MFTEAEFKDFMVPAIFGSNYVQIECGCTLRRFGDSRGQFRAFVDGKIEIDCQCHPSCSKVNLSPVQFARHIGKNSTVDSWKNHLWVMDKDGNRIKLADTDILRFHVQTFDRPLRPFVHRDEFICCTRCNKQRRFLLRTREQCRVYHRASLKTEWICADNGMRCEDAEERKSRMPLRGCPNKPKCKGCICCVCTGCRTCRFEDCDCQICIDYVKNEWHADPNN</sequence>
<name>A0ACC0C4Q3_CATRO</name>
<keyword evidence="2" id="KW-1185">Reference proteome</keyword>
<evidence type="ECO:0000313" key="2">
    <source>
        <dbReference type="Proteomes" id="UP001060085"/>
    </source>
</evidence>
<dbReference type="Proteomes" id="UP001060085">
    <property type="component" value="Linkage Group LG01"/>
</dbReference>
<dbReference type="EMBL" id="CM044701">
    <property type="protein sequence ID" value="KAI5679766.1"/>
    <property type="molecule type" value="Genomic_DNA"/>
</dbReference>
<comment type="caution">
    <text evidence="1">The sequence shown here is derived from an EMBL/GenBank/DDBJ whole genome shotgun (WGS) entry which is preliminary data.</text>
</comment>
<organism evidence="1 2">
    <name type="scientific">Catharanthus roseus</name>
    <name type="common">Madagascar periwinkle</name>
    <name type="synonym">Vinca rosea</name>
    <dbReference type="NCBI Taxonomy" id="4058"/>
    <lineage>
        <taxon>Eukaryota</taxon>
        <taxon>Viridiplantae</taxon>
        <taxon>Streptophyta</taxon>
        <taxon>Embryophyta</taxon>
        <taxon>Tracheophyta</taxon>
        <taxon>Spermatophyta</taxon>
        <taxon>Magnoliopsida</taxon>
        <taxon>eudicotyledons</taxon>
        <taxon>Gunneridae</taxon>
        <taxon>Pentapetalae</taxon>
        <taxon>asterids</taxon>
        <taxon>lamiids</taxon>
        <taxon>Gentianales</taxon>
        <taxon>Apocynaceae</taxon>
        <taxon>Rauvolfioideae</taxon>
        <taxon>Vinceae</taxon>
        <taxon>Catharanthinae</taxon>
        <taxon>Catharanthus</taxon>
    </lineage>
</organism>
<reference evidence="2" key="1">
    <citation type="journal article" date="2023" name="Nat. Plants">
        <title>Single-cell RNA sequencing provides a high-resolution roadmap for understanding the multicellular compartmentation of specialized metabolism.</title>
        <authorList>
            <person name="Sun S."/>
            <person name="Shen X."/>
            <person name="Li Y."/>
            <person name="Li Y."/>
            <person name="Wang S."/>
            <person name="Li R."/>
            <person name="Zhang H."/>
            <person name="Shen G."/>
            <person name="Guo B."/>
            <person name="Wei J."/>
            <person name="Xu J."/>
            <person name="St-Pierre B."/>
            <person name="Chen S."/>
            <person name="Sun C."/>
        </authorList>
    </citation>
    <scope>NUCLEOTIDE SEQUENCE [LARGE SCALE GENOMIC DNA]</scope>
</reference>
<proteinExistence type="predicted"/>
<accession>A0ACC0C4Q3</accession>
<protein>
    <submittedName>
        <fullName evidence="1">Uncharacterized protein</fullName>
    </submittedName>
</protein>
<evidence type="ECO:0000313" key="1">
    <source>
        <dbReference type="EMBL" id="KAI5679766.1"/>
    </source>
</evidence>